<keyword evidence="2" id="KW-0560">Oxidoreductase</keyword>
<evidence type="ECO:0000313" key="5">
    <source>
        <dbReference type="Proteomes" id="UP000029577"/>
    </source>
</evidence>
<protein>
    <submittedName>
        <fullName evidence="4">D-amino acid oxidase</fullName>
    </submittedName>
</protein>
<dbReference type="STRING" id="642227.HA49_14565"/>
<keyword evidence="5" id="KW-1185">Reference proteome</keyword>
<evidence type="ECO:0000313" key="4">
    <source>
        <dbReference type="EMBL" id="KGD72016.1"/>
    </source>
</evidence>
<dbReference type="GO" id="GO:0005886">
    <property type="term" value="C:plasma membrane"/>
    <property type="evidence" value="ECO:0007669"/>
    <property type="project" value="TreeGrafter"/>
</dbReference>
<dbReference type="Gene3D" id="3.50.50.60">
    <property type="entry name" value="FAD/NAD(P)-binding domain"/>
    <property type="match status" value="1"/>
</dbReference>
<name>A0A095T515_9GAMM</name>
<dbReference type="InterPro" id="IPR006076">
    <property type="entry name" value="FAD-dep_OxRdtase"/>
</dbReference>
<sequence length="431" mass="45718">MAPAIQPVTTSSGMPAETSVVIIGGGIIGLTAALCLAERGIPVVVLEKGRIAAEQSSRNLGWIRKTSRAADDVPLAQAADRLWAAMAERTGHDVGYLQSGIMFVARNEVQMALHEKWHSGVSGLTLDTRILSASEIDRLVPGGNSRWAGGIYTASDGRAEPTLAAPAIAAAAMKKGAIILEHCAVRTVVTSGGSVSGVITEQGEIRCEQVLLATGAWSRRFLGNLGINLPTLPLICSVLRTRPLQGPGEIALGAPDFSFRRHYSGGYIVTQRGALDAPLTLDHLRLGRRYLPQLKQARDNLRISLGRDFITDLATARRWRSHQTTPFERQRVLDPAANPKLNQEALTNLRAAWPVFDQATVAESWAGVIDVTPDSTPVIGPVDSLPGLTLACGFSGHGFGTSPAAGQLAADLVSGATPLVDPAPYRFSRLA</sequence>
<dbReference type="eggNOG" id="COG0665">
    <property type="taxonomic scope" value="Bacteria"/>
</dbReference>
<evidence type="ECO:0000259" key="3">
    <source>
        <dbReference type="Pfam" id="PF01266"/>
    </source>
</evidence>
<proteinExistence type="inferred from homology"/>
<dbReference type="Pfam" id="PF01266">
    <property type="entry name" value="DAO"/>
    <property type="match status" value="1"/>
</dbReference>
<dbReference type="SUPFAM" id="SSF51905">
    <property type="entry name" value="FAD/NAD(P)-binding domain"/>
    <property type="match status" value="1"/>
</dbReference>
<feature type="domain" description="FAD dependent oxidoreductase" evidence="3">
    <location>
        <begin position="20"/>
        <end position="412"/>
    </location>
</feature>
<dbReference type="Gene3D" id="3.30.9.10">
    <property type="entry name" value="D-Amino Acid Oxidase, subunit A, domain 2"/>
    <property type="match status" value="1"/>
</dbReference>
<evidence type="ECO:0000256" key="2">
    <source>
        <dbReference type="ARBA" id="ARBA00023002"/>
    </source>
</evidence>
<dbReference type="OrthoDB" id="9815989at2"/>
<evidence type="ECO:0000256" key="1">
    <source>
        <dbReference type="ARBA" id="ARBA00009410"/>
    </source>
</evidence>
<dbReference type="PANTHER" id="PTHR13847:SF280">
    <property type="entry name" value="D-AMINO ACID DEHYDROGENASE"/>
    <property type="match status" value="1"/>
</dbReference>
<dbReference type="RefSeq" id="WP_038021199.1">
    <property type="nucleotide sequence ID" value="NZ_JPKR02000003.1"/>
</dbReference>
<comment type="similarity">
    <text evidence="1">Belongs to the DadA oxidoreductase family.</text>
</comment>
<dbReference type="EMBL" id="JPKR02000003">
    <property type="protein sequence ID" value="KGD72016.1"/>
    <property type="molecule type" value="Genomic_DNA"/>
</dbReference>
<reference evidence="4" key="1">
    <citation type="submission" date="2014-12" db="EMBL/GenBank/DDBJ databases">
        <title>The draft genome of the Tatumella morbirosei type strain, LMG23360T isolated from pineapple rot.</title>
        <authorList>
            <person name="Smits T.H."/>
            <person name="Palmer M."/>
            <person name="Venter S.N."/>
            <person name="Duffy B."/>
            <person name="Steenkamp E.T."/>
            <person name="Chan W.Y."/>
            <person name="Coutinho T.A."/>
            <person name="Coetzee M.P."/>
            <person name="De Maayer P."/>
        </authorList>
    </citation>
    <scope>NUCLEOTIDE SEQUENCE [LARGE SCALE GENOMIC DNA]</scope>
    <source>
        <strain evidence="4">LMG 23360</strain>
    </source>
</reference>
<dbReference type="Proteomes" id="UP000029577">
    <property type="component" value="Unassembled WGS sequence"/>
</dbReference>
<dbReference type="GO" id="GO:0008718">
    <property type="term" value="F:D-amino-acid dehydrogenase activity"/>
    <property type="evidence" value="ECO:0007669"/>
    <property type="project" value="TreeGrafter"/>
</dbReference>
<dbReference type="AlphaFoldDB" id="A0A095T515"/>
<dbReference type="PANTHER" id="PTHR13847">
    <property type="entry name" value="SARCOSINE DEHYDROGENASE-RELATED"/>
    <property type="match status" value="1"/>
</dbReference>
<gene>
    <name evidence="4" type="ORF">HA49_14565</name>
</gene>
<comment type="caution">
    <text evidence="4">The sequence shown here is derived from an EMBL/GenBank/DDBJ whole genome shotgun (WGS) entry which is preliminary data.</text>
</comment>
<dbReference type="InterPro" id="IPR036188">
    <property type="entry name" value="FAD/NAD-bd_sf"/>
</dbReference>
<dbReference type="GO" id="GO:0055130">
    <property type="term" value="P:D-alanine catabolic process"/>
    <property type="evidence" value="ECO:0007669"/>
    <property type="project" value="TreeGrafter"/>
</dbReference>
<dbReference type="GO" id="GO:0005737">
    <property type="term" value="C:cytoplasm"/>
    <property type="evidence" value="ECO:0007669"/>
    <property type="project" value="TreeGrafter"/>
</dbReference>
<organism evidence="4 5">
    <name type="scientific">Tatumella morbirosei</name>
    <dbReference type="NCBI Taxonomy" id="642227"/>
    <lineage>
        <taxon>Bacteria</taxon>
        <taxon>Pseudomonadati</taxon>
        <taxon>Pseudomonadota</taxon>
        <taxon>Gammaproteobacteria</taxon>
        <taxon>Enterobacterales</taxon>
        <taxon>Erwiniaceae</taxon>
        <taxon>Tatumella</taxon>
    </lineage>
</organism>
<accession>A0A095T515</accession>